<evidence type="ECO:0000256" key="1">
    <source>
        <dbReference type="SAM" id="SignalP"/>
    </source>
</evidence>
<feature type="chain" id="PRO_5012248410" evidence="1">
    <location>
        <begin position="29"/>
        <end position="315"/>
    </location>
</feature>
<keyword evidence="1" id="KW-0732">Signal</keyword>
<evidence type="ECO:0000313" key="3">
    <source>
        <dbReference type="Proteomes" id="UP000224974"/>
    </source>
</evidence>
<protein>
    <submittedName>
        <fullName evidence="2">Tight adherance operon protein</fullName>
    </submittedName>
</protein>
<dbReference type="InterPro" id="IPR011990">
    <property type="entry name" value="TPR-like_helical_dom_sf"/>
</dbReference>
<feature type="signal peptide" evidence="1">
    <location>
        <begin position="1"/>
        <end position="28"/>
    </location>
</feature>
<dbReference type="InterPro" id="IPR019734">
    <property type="entry name" value="TPR_rpt"/>
</dbReference>
<keyword evidence="3" id="KW-1185">Reference proteome</keyword>
<dbReference type="STRING" id="1111728.GCA_000427805_01681"/>
<dbReference type="AlphaFoldDB" id="A0A2C6DFM8"/>
<proteinExistence type="predicted"/>
<comment type="caution">
    <text evidence="2">The sequence shown here is derived from an EMBL/GenBank/DDBJ whole genome shotgun (WGS) entry which is preliminary data.</text>
</comment>
<dbReference type="PROSITE" id="PS51257">
    <property type="entry name" value="PROKAR_LIPOPROTEIN"/>
    <property type="match status" value="1"/>
</dbReference>
<reference evidence="3" key="1">
    <citation type="submission" date="2017-09" db="EMBL/GenBank/DDBJ databases">
        <title>FDA dAtabase for Regulatory Grade micrObial Sequences (FDA-ARGOS): Supporting development and validation of Infectious Disease Dx tests.</title>
        <authorList>
            <person name="Minogue T."/>
            <person name="Wolcott M."/>
            <person name="Wasieloski L."/>
            <person name="Aguilar W."/>
            <person name="Moore D."/>
            <person name="Tallon L."/>
            <person name="Sadzewicz L."/>
            <person name="Ott S."/>
            <person name="Zhao X."/>
            <person name="Nagaraj S."/>
            <person name="Vavikolanu K."/>
            <person name="Aluvathingal J."/>
            <person name="Nadendla S."/>
            <person name="Sichtig H."/>
        </authorList>
    </citation>
    <scope>NUCLEOTIDE SEQUENCE [LARGE SCALE GENOMIC DNA]</scope>
    <source>
        <strain evidence="3">FDAARGOS_387</strain>
    </source>
</reference>
<dbReference type="InterPro" id="IPR021183">
    <property type="entry name" value="NatA_aux_su"/>
</dbReference>
<dbReference type="Pfam" id="PF12569">
    <property type="entry name" value="NatA_aux_su"/>
    <property type="match status" value="1"/>
</dbReference>
<dbReference type="SMART" id="SM00028">
    <property type="entry name" value="TPR"/>
    <property type="match status" value="2"/>
</dbReference>
<organism evidence="2 3">
    <name type="scientific">Budvicia aquatica</name>
    <dbReference type="NCBI Taxonomy" id="82979"/>
    <lineage>
        <taxon>Bacteria</taxon>
        <taxon>Pseudomonadati</taxon>
        <taxon>Pseudomonadota</taxon>
        <taxon>Gammaproteobacteria</taxon>
        <taxon>Enterobacterales</taxon>
        <taxon>Budviciaceae</taxon>
        <taxon>Budvicia</taxon>
    </lineage>
</organism>
<accession>A0A2C6DFM8</accession>
<dbReference type="OrthoDB" id="6480168at2"/>
<evidence type="ECO:0000313" key="2">
    <source>
        <dbReference type="EMBL" id="PHI29996.1"/>
    </source>
</evidence>
<sequence>MLMSTRILIGLSVLLLSACQLSPSYRFAGNSDYQTKDTAEKEFILQNAKNYNGLIAVYKQRLQYREDKETRLKLAEYYYLANDYNSSLHYLSVLLENSPSEPAYLLQAKNLSAQHQYKSAIDAINMAISSNPKSGEAYNVKGIILSESGLLPQAKEAFETARNLYVKDDVINNNLAMVEIFSQRYQSAVRYLLPLYQRGYKDAKLTHNLVFALVKSGDYGYAKEIVLVENLAPYPDIFLEALADVSIQPYAPDGSVGQTVMLSGARENSESFIVPAQPSATPFIEPVVATPAKTKTVSVKPVEANEAGNDVVGLR</sequence>
<dbReference type="SUPFAM" id="SSF48452">
    <property type="entry name" value="TPR-like"/>
    <property type="match status" value="1"/>
</dbReference>
<dbReference type="Gene3D" id="1.25.40.10">
    <property type="entry name" value="Tetratricopeptide repeat domain"/>
    <property type="match status" value="1"/>
</dbReference>
<dbReference type="EMBL" id="PDDX01000001">
    <property type="protein sequence ID" value="PHI29996.1"/>
    <property type="molecule type" value="Genomic_DNA"/>
</dbReference>
<gene>
    <name evidence="2" type="ORF">CRN84_11925</name>
</gene>
<name>A0A2C6DFM8_9GAMM</name>
<dbReference type="Proteomes" id="UP000224974">
    <property type="component" value="Unassembled WGS sequence"/>
</dbReference>